<protein>
    <submittedName>
        <fullName evidence="2">Uncharacterized protein</fullName>
    </submittedName>
</protein>
<feature type="region of interest" description="Disordered" evidence="1">
    <location>
        <begin position="1"/>
        <end position="25"/>
    </location>
</feature>
<evidence type="ECO:0000313" key="3">
    <source>
        <dbReference type="Proteomes" id="UP000054560"/>
    </source>
</evidence>
<dbReference type="RefSeq" id="XP_014145956.1">
    <property type="nucleotide sequence ID" value="XM_014290481.1"/>
</dbReference>
<reference evidence="2 3" key="1">
    <citation type="submission" date="2011-02" db="EMBL/GenBank/DDBJ databases">
        <title>The Genome Sequence of Sphaeroforma arctica JP610.</title>
        <authorList>
            <consortium name="The Broad Institute Genome Sequencing Platform"/>
            <person name="Russ C."/>
            <person name="Cuomo C."/>
            <person name="Young S.K."/>
            <person name="Zeng Q."/>
            <person name="Gargeya S."/>
            <person name="Alvarado L."/>
            <person name="Berlin A."/>
            <person name="Chapman S.B."/>
            <person name="Chen Z."/>
            <person name="Freedman E."/>
            <person name="Gellesch M."/>
            <person name="Goldberg J."/>
            <person name="Griggs A."/>
            <person name="Gujja S."/>
            <person name="Heilman E."/>
            <person name="Heiman D."/>
            <person name="Howarth C."/>
            <person name="Mehta T."/>
            <person name="Neiman D."/>
            <person name="Pearson M."/>
            <person name="Roberts A."/>
            <person name="Saif S."/>
            <person name="Shea T."/>
            <person name="Shenoy N."/>
            <person name="Sisk P."/>
            <person name="Stolte C."/>
            <person name="Sykes S."/>
            <person name="White J."/>
            <person name="Yandava C."/>
            <person name="Burger G."/>
            <person name="Gray M.W."/>
            <person name="Holland P.W.H."/>
            <person name="King N."/>
            <person name="Lang F.B.F."/>
            <person name="Roger A.J."/>
            <person name="Ruiz-Trillo I."/>
            <person name="Haas B."/>
            <person name="Nusbaum C."/>
            <person name="Birren B."/>
        </authorList>
    </citation>
    <scope>NUCLEOTIDE SEQUENCE [LARGE SCALE GENOMIC DNA]</scope>
    <source>
        <strain evidence="2 3">JP610</strain>
    </source>
</reference>
<evidence type="ECO:0000313" key="2">
    <source>
        <dbReference type="EMBL" id="KNC72054.1"/>
    </source>
</evidence>
<gene>
    <name evidence="2" type="ORF">SARC_15399</name>
</gene>
<evidence type="ECO:0000256" key="1">
    <source>
        <dbReference type="SAM" id="MobiDB-lite"/>
    </source>
</evidence>
<sequence length="81" mass="8697">MTPREPLSTLAPTSAFTDTPQSSASATNDYNNTIFNNMGWEGCSFLVSRTATAGVHAVEFKGRLFCVGDFCGTDNEPLNNT</sequence>
<accession>A0A0L0F5Y8</accession>
<dbReference type="EMBL" id="KQ247648">
    <property type="protein sequence ID" value="KNC72054.1"/>
    <property type="molecule type" value="Genomic_DNA"/>
</dbReference>
<feature type="compositionally biased region" description="Polar residues" evidence="1">
    <location>
        <begin position="10"/>
        <end position="25"/>
    </location>
</feature>
<dbReference type="Proteomes" id="UP000054560">
    <property type="component" value="Unassembled WGS sequence"/>
</dbReference>
<proteinExistence type="predicted"/>
<dbReference type="AlphaFoldDB" id="A0A0L0F5Y8"/>
<organism evidence="2 3">
    <name type="scientific">Sphaeroforma arctica JP610</name>
    <dbReference type="NCBI Taxonomy" id="667725"/>
    <lineage>
        <taxon>Eukaryota</taxon>
        <taxon>Ichthyosporea</taxon>
        <taxon>Ichthyophonida</taxon>
        <taxon>Sphaeroforma</taxon>
    </lineage>
</organism>
<keyword evidence="3" id="KW-1185">Reference proteome</keyword>
<name>A0A0L0F5Y8_9EUKA</name>
<dbReference type="GeneID" id="25915903"/>